<gene>
    <name evidence="1" type="ORF">S01H1_76079</name>
</gene>
<organism evidence="1">
    <name type="scientific">marine sediment metagenome</name>
    <dbReference type="NCBI Taxonomy" id="412755"/>
    <lineage>
        <taxon>unclassified sequences</taxon>
        <taxon>metagenomes</taxon>
        <taxon>ecological metagenomes</taxon>
    </lineage>
</organism>
<comment type="caution">
    <text evidence="1">The sequence shown here is derived from an EMBL/GenBank/DDBJ whole genome shotgun (WGS) entry which is preliminary data.</text>
</comment>
<protein>
    <submittedName>
        <fullName evidence="1">Uncharacterized protein</fullName>
    </submittedName>
</protein>
<sequence>MEKPEDKKEEYKLTKTEKAGIAGIGIGTVGGLGNLVLKSELGRIANDAIRSGSVHKWQDRLEGFSEAGIYAGATLAVYGLTKSFIDKCIPILSERTSTVAGITSATSVAYTLATKTELLKDATQGIGLYDRGIANG</sequence>
<proteinExistence type="predicted"/>
<reference evidence="1" key="1">
    <citation type="journal article" date="2014" name="Front. Microbiol.">
        <title>High frequency of phylogenetically diverse reductive dehalogenase-homologous genes in deep subseafloor sedimentary metagenomes.</title>
        <authorList>
            <person name="Kawai M."/>
            <person name="Futagami T."/>
            <person name="Toyoda A."/>
            <person name="Takaki Y."/>
            <person name="Nishi S."/>
            <person name="Hori S."/>
            <person name="Arai W."/>
            <person name="Tsubouchi T."/>
            <person name="Morono Y."/>
            <person name="Uchiyama I."/>
            <person name="Ito T."/>
            <person name="Fujiyama A."/>
            <person name="Inagaki F."/>
            <person name="Takami H."/>
        </authorList>
    </citation>
    <scope>NUCLEOTIDE SEQUENCE</scope>
    <source>
        <strain evidence="1">Expedition CK06-06</strain>
    </source>
</reference>
<dbReference type="EMBL" id="BARS01051035">
    <property type="protein sequence ID" value="GAG52963.1"/>
    <property type="molecule type" value="Genomic_DNA"/>
</dbReference>
<feature type="non-terminal residue" evidence="1">
    <location>
        <position position="136"/>
    </location>
</feature>
<evidence type="ECO:0000313" key="1">
    <source>
        <dbReference type="EMBL" id="GAG52963.1"/>
    </source>
</evidence>
<dbReference type="AlphaFoldDB" id="X0YXI1"/>
<accession>X0YXI1</accession>
<name>X0YXI1_9ZZZZ</name>